<reference evidence="1 2" key="1">
    <citation type="submission" date="2024-10" db="EMBL/GenBank/DDBJ databases">
        <title>The Natural Products Discovery Center: Release of the First 8490 Sequenced Strains for Exploring Actinobacteria Biosynthetic Diversity.</title>
        <authorList>
            <person name="Kalkreuter E."/>
            <person name="Kautsar S.A."/>
            <person name="Yang D."/>
            <person name="Bader C.D."/>
            <person name="Teijaro C.N."/>
            <person name="Fluegel L."/>
            <person name="Davis C.M."/>
            <person name="Simpson J.R."/>
            <person name="Lauterbach L."/>
            <person name="Steele A.D."/>
            <person name="Gui C."/>
            <person name="Meng S."/>
            <person name="Li G."/>
            <person name="Viehrig K."/>
            <person name="Ye F."/>
            <person name="Su P."/>
            <person name="Kiefer A.F."/>
            <person name="Nichols A."/>
            <person name="Cepeda A.J."/>
            <person name="Yan W."/>
            <person name="Fan B."/>
            <person name="Jiang Y."/>
            <person name="Adhikari A."/>
            <person name="Zheng C.-J."/>
            <person name="Schuster L."/>
            <person name="Cowan T.M."/>
            <person name="Smanski M.J."/>
            <person name="Chevrette M.G."/>
            <person name="De Carvalho L.P.S."/>
            <person name="Shen B."/>
        </authorList>
    </citation>
    <scope>NUCLEOTIDE SEQUENCE [LARGE SCALE GENOMIC DNA]</scope>
    <source>
        <strain evidence="1 2">NPDC000087</strain>
    </source>
</reference>
<organism evidence="1 2">
    <name type="scientific">Paractinoplanes globisporus</name>
    <dbReference type="NCBI Taxonomy" id="113565"/>
    <lineage>
        <taxon>Bacteria</taxon>
        <taxon>Bacillati</taxon>
        <taxon>Actinomycetota</taxon>
        <taxon>Actinomycetes</taxon>
        <taxon>Micromonosporales</taxon>
        <taxon>Micromonosporaceae</taxon>
        <taxon>Paractinoplanes</taxon>
    </lineage>
</organism>
<gene>
    <name evidence="1" type="ORF">ACFY35_44075</name>
</gene>
<protein>
    <submittedName>
        <fullName evidence="1">Uncharacterized protein</fullName>
    </submittedName>
</protein>
<accession>A0ABW6WT28</accession>
<proteinExistence type="predicted"/>
<name>A0ABW6WT28_9ACTN</name>
<evidence type="ECO:0000313" key="2">
    <source>
        <dbReference type="Proteomes" id="UP001602245"/>
    </source>
</evidence>
<dbReference type="EMBL" id="JBIAZU010000008">
    <property type="protein sequence ID" value="MFF5296458.1"/>
    <property type="molecule type" value="Genomic_DNA"/>
</dbReference>
<keyword evidence="2" id="KW-1185">Reference proteome</keyword>
<dbReference type="RefSeq" id="WP_020517229.1">
    <property type="nucleotide sequence ID" value="NZ_JBIAZU010000008.1"/>
</dbReference>
<sequence>MNSCRSDGWSFQSGSPANASIAAGMWPSRACRVTAAQSACRVTTRAPSSARTTGEISRRRS</sequence>
<dbReference type="Proteomes" id="UP001602245">
    <property type="component" value="Unassembled WGS sequence"/>
</dbReference>
<comment type="caution">
    <text evidence="1">The sequence shown here is derived from an EMBL/GenBank/DDBJ whole genome shotgun (WGS) entry which is preliminary data.</text>
</comment>
<evidence type="ECO:0000313" key="1">
    <source>
        <dbReference type="EMBL" id="MFF5296458.1"/>
    </source>
</evidence>